<dbReference type="FunFam" id="1.20.58.60:FF:000052">
    <property type="entry name" value="dystonin isoform X2"/>
    <property type="match status" value="1"/>
</dbReference>
<dbReference type="InterPro" id="IPR002017">
    <property type="entry name" value="Spectrin_repeat"/>
</dbReference>
<evidence type="ECO:0000256" key="35">
    <source>
        <dbReference type="ARBA" id="ARBA00075126"/>
    </source>
</evidence>
<dbReference type="OrthoDB" id="2250192at2759"/>
<evidence type="ECO:0000256" key="17">
    <source>
        <dbReference type="ARBA" id="ARBA00022754"/>
    </source>
</evidence>
<evidence type="ECO:0000256" key="10">
    <source>
        <dbReference type="ARBA" id="ARBA00022490"/>
    </source>
</evidence>
<dbReference type="Gene3D" id="2.30.30.40">
    <property type="entry name" value="SH3 Domains"/>
    <property type="match status" value="1"/>
</dbReference>
<comment type="function">
    <text evidence="30">Cytoskeletal linker protein. Acts as an integrator of intermediate filaments, actin and microtubule cytoskeleton networks. Required for anchoring either intermediate filaments to the actin cytoskeleton in neural and muscle cells or keratin-containing intermediate filaments to hemidesmosomes in epithelial cells. The proteins may self-aggregate to form filaments or a two-dimensional mesh. Regulates the organization and stability of the microtubule network of sensory neurons to allow axonal transport. Mediates docking of the dynein/dynactin motor complex to vesicle cargos for retrograde axonal transport through its interaction with TMEM108 and DCTN1.</text>
</comment>
<evidence type="ECO:0000256" key="33">
    <source>
        <dbReference type="ARBA" id="ARBA00060430"/>
    </source>
</evidence>
<feature type="domain" description="EF-hand" evidence="43">
    <location>
        <begin position="5387"/>
        <end position="5422"/>
    </location>
</feature>
<evidence type="ECO:0000256" key="22">
    <source>
        <dbReference type="ARBA" id="ARBA00023136"/>
    </source>
</evidence>
<dbReference type="GO" id="GO:0030424">
    <property type="term" value="C:axon"/>
    <property type="evidence" value="ECO:0007669"/>
    <property type="project" value="UniProtKB-SubCell"/>
</dbReference>
<dbReference type="Pfam" id="PF21020">
    <property type="entry name" value="Spectrin_4"/>
    <property type="match status" value="1"/>
</dbReference>
<evidence type="ECO:0000256" key="24">
    <source>
        <dbReference type="ARBA" id="ARBA00023179"/>
    </source>
</evidence>
<feature type="compositionally biased region" description="Polar residues" evidence="40">
    <location>
        <begin position="5753"/>
        <end position="5768"/>
    </location>
</feature>
<evidence type="ECO:0000256" key="18">
    <source>
        <dbReference type="ARBA" id="ARBA00022824"/>
    </source>
</evidence>
<evidence type="ECO:0000256" key="25">
    <source>
        <dbReference type="ARBA" id="ARBA00023203"/>
    </source>
</evidence>
<dbReference type="PROSITE" id="PS00019">
    <property type="entry name" value="ACTININ_1"/>
    <property type="match status" value="1"/>
</dbReference>
<dbReference type="SMART" id="SM00054">
    <property type="entry name" value="EFh"/>
    <property type="match status" value="2"/>
</dbReference>
<keyword evidence="26" id="KW-0206">Cytoskeleton</keyword>
<feature type="domain" description="Calponin-homology (CH)" evidence="42">
    <location>
        <begin position="208"/>
        <end position="348"/>
    </location>
</feature>
<dbReference type="GO" id="GO:0030056">
    <property type="term" value="C:hemidesmosome"/>
    <property type="evidence" value="ECO:0007669"/>
    <property type="project" value="UniProtKB-ARBA"/>
</dbReference>
<evidence type="ECO:0000256" key="11">
    <source>
        <dbReference type="ARBA" id="ARBA00022499"/>
    </source>
</evidence>
<keyword evidence="28" id="KW-0966">Cell projection</keyword>
<feature type="compositionally biased region" description="Low complexity" evidence="40">
    <location>
        <begin position="135"/>
        <end position="150"/>
    </location>
</feature>
<evidence type="ECO:0000256" key="36">
    <source>
        <dbReference type="ARBA" id="ARBA00077378"/>
    </source>
</evidence>
<protein>
    <recommendedName>
        <fullName evidence="34">Dystonin</fullName>
    </recommendedName>
    <alternativeName>
        <fullName evidence="36">Bullous pemphigoid antigen 1</fullName>
    </alternativeName>
    <alternativeName>
        <fullName evidence="35">Dystonia musculorum protein</fullName>
    </alternativeName>
    <alternativeName>
        <fullName evidence="37">Hemidesmosomal plaque protein</fullName>
    </alternativeName>
</protein>
<evidence type="ECO:0000256" key="38">
    <source>
        <dbReference type="PROSITE-ProRule" id="PRU00192"/>
    </source>
</evidence>
<evidence type="ECO:0000256" key="30">
    <source>
        <dbReference type="ARBA" id="ARBA00054620"/>
    </source>
</evidence>
<evidence type="ECO:0000256" key="7">
    <source>
        <dbReference type="ARBA" id="ARBA00004544"/>
    </source>
</evidence>
<keyword evidence="14" id="KW-0493">Microtubule</keyword>
<evidence type="ECO:0000256" key="5">
    <source>
        <dbReference type="ARBA" id="ARBA00004489"/>
    </source>
</evidence>
<sequence>MIAAAFLVLLRPLSLQCVLLLLLLLLGTVATILFLCCWHRRLRHEKIPIKSVLARRSRSREAGLRSHHFRSECFRHSPRHARRSARARVSQERPLIDIPESDPDSTSVLRKGKVKKRVQPEFYHSVQVTPTRKPSSGSASLRCSMSSSADYSDDDDSSLKSGSVSPAPGDTLPWNLPRHERSKRKIQGGSVLDPAERAVLRIADERDRVQKKTFTKWINQHLLKVRKHVNDLYEDLRDGHNLISLLEVLSGDTLPRERDFLKTLRLVSAAEACAVERHGRVRDEDDDEDKGPREKGRMRFHRLQNVQIALDYLKRRQVKLVNIRNDDITDGNPKLTLGLIWTIILHFQISDIHVTGESEDMTAKERLLLWSQQMTEGYVGVRCDNFTTSWRDGRLFNALIHKYRPDLVDLSKVSAQSIRSNLEQAFGVAEQLGVARLLDPEDVDVSTPDEKSVITYVSTLYDVFPKVPEGVEGINANDVDVKWVEYQNMINYLSQWIKHNVSVMCDRNFPSNPVELKALYSQYLHFKESEIPPKENEKTKIKHLYKMLEVWIEFGRIQLPQGYHPNDVEKEWGKLIVAMLEREKSLRPEVDRLEMLQQIANRVQRDCVAGEDKLALARTSLQSDAKRLESGIQFQNEAEIAGYLLECENLLRQQVVDIQILLDGNFYLADQLVQRVSKLRDNLLALRTECSSVYSKGRTLTTEQTKIMISGITQSLNSGFSQNISAGLSPALTPALTPGALVTQGSTLSTSLSPALTPGMTPTLTPGLTPGLQPALVGGGEMETGVLQHLKQMHIRKPMLKSSLVDPNLSEEEVNLKFVQDLLNWVEDMQLQLDRGEWGSDLPSVESHSENHRNVHKAIEDFQMSLKEAKISEIQMTPPLKQSYSEKLGNLENQYARLLNCSRERQKHLDSLHDFVSHATQELIWLNEKEEEEVAFDWSERNSNISRKKDYHADLMRELDKKEGVIKSVQDQADILLQQNHPARLTIEAYKAAMQTQWSWVLQLCYCVEQHLKENAVYFDFFNDAKESMDYLKSLQDSISRKYGCDRTSGLHRLEDLIQESMDEKEQLLQYRSTVAGLVGRAKSVGQLKPRNPESPVRTSIPVKAICDYRQIEITIYKDDECVLANNSHRAKWKVISPSGNEAMVPSVCFSVPPPNKEAVDMASRIEQLYQNVLALWHRSHINMKSVVSWHYLMMDIHTVRKSTVASIKTMLPGEHQQVLSSLQSHFEEFLEDSEESEVFTVADCAQLEREVLASKEYYEELLKSAEREEHEESVYNLFISEVRNFRMRVEAHEEQLIRQIRTPLDRDDLQASMQRITEQERKKAELDRLKEDLEVLKEKCEVFLRQAANSPSVPTLSSELSVLTQSMAQVYSMCSIYLEKLKAVSLVVKHSQSAEALVKLYEAKLCEEDAVNADVKSIDSVMSTLKQWRSEIDDRREVFHDLEDELQKARLISDRMFKTHNERDFDLDWHKEKAEQLGERWRNVHSQIENRLRDLEGISKSLKYYKDTYSSLDVWSKEMEASQRKAQENQPEDSKALAELLNQQKVLVAEIERKQSKIDECQKYSEQYSAGVKDYELQLMTYRAMVDSQHKSPVKRRRMQCSSDAIQQEFMDLRTRYTALVTLMTQYVKFASETLKRAEEDERRSSLERTEYRSWMESSELQKAASEEEITRLQRQKSVEDEKKVHSNKVNKLLNWMSSTQTNQNKDGQALTDDKADTENSNKHQIPMEERQSKKEEIAEALQSTQLMLTKHSDKMTEEEKHEMKEQLKSLHQAYSELSQQTEDQTPTAEQTAVEKQKEFVAKLQEMCDDLTQTENRLIGHQQQAGSAKSVGDLQQYQQEHQALQKDIQGNASALNEVISCTKKFLDENRSKLTPEQIAAIEQKLEEAKSKANMLNQIAEESRKDLEKVVTTAIKQETEKVAAVEQLEESKNKIEGLLHWISNIETEKEMGGSQKDSVAKQNGNIETPAKRVMGPEDDPNGNELSSTDVSPEWSGEGEDSKDLDLDQQLEKVKARHQSILSQQQDLIIATQSAQALLDKQAEVLSPSEKEKLQRDIQELRGRYEASLTQAEQQMKQVQNVQEELRKFQSDCVEFEGWLQQAQEQMEELGAPAGQLEVLQENLQRQKSFYEDVISHKGDLRFITISGQKVLDVACSRKDSGEKEALPGVDTSGTCAAVKEKLDSATARYKDLHSQCNQLGTNLKDVVDKYKKYEDAAGGLLTWLNQSEEEARRQQSEPIAADPQTLQRQLEETKALQGQTTGRQAAMETLRKTADSLVTAEGDLLSNQDEIQEAVEDMLERYDNLSKSVSDRNEKLQMTLTRSLSVQDGLDEMMTWMDKVEESLGKEAQVPLDSAAIADALSKEAVLEQDISSRQSSISAIQAKVKKFADTAEPAAAALLQTKMEGLTQRLSDACEKHKQKVEQMEQLKEKVEQFEKTSEKVQQFVLKRSQALSETDGPGRNVNELSALVQDMSAEMAEHAKDMETLQTLSKELSGTGLEGSKALIQGKMANLSNTFTAFKDTIKEKEEEVSSCQDQLGEFKAAAGVLMKWLEETKDQVPAVQPNCSEQGLGKDLQKVNSLLEEWTAKAPAVEDINSKGSALCSLISVLTSPAKMHHKSVTNGSGPGGHAFLTNKELVLVQQNMLCVSEGHRNLGELLKARSSQLNSLLLKVRGAHNEAESMLQWLEDMKKTAESWSSEPTAKDSVKTQMEQQKAYEERMKQKQQHYQQLREKVLHLIEENPDSPEAAKWKHMLDQIDAGWKEVMGSVENRKQHLEESSRTLELFQTTQLQLSQWLQEKELMMSVLGPLSMDPNMLNTQKQQVQILLKEFEGRKPQYEQLNEAAVAITSASGKQDPAAEKVMEQLSVINKQWQALTGQLSQRDALIEQAVEKTTQFQELLRSLGESSAALESQLNDQQALRTQPDAVKKQLENTNAILTQLGEEKKKLKEAESLCSELLQLVTEEYLRANLTKQLESVSKPFKLLEEKAGKRIRLLNSAFVSSQQFHQTSKDFQDWLDQKLQEQAEPQSISAEAETLRQNLKEHSLVQRALSEHEEPYNTIVKEGETLLQSTEGAEKVALQGQLSALRSQWEEVKRGAAEHAEKLNTAMERVQKYKEHAENLSSWLQECEARSNTVKFSVDPVEVESSLSQVKAIQKDVDKRRGQMELLSTAADSLLEVATKDVDAVKEEKTIIGKNVDKLAEDLQHKKESLEKLSQRLKEFSDTHKELKGKLEGTQKQLETNSGLGGQAFSNKNLTNMKAQQTNLEGVHNQIENLKSIAQGLVVEVPDAEGVTDLLLQVDSLETEHSSISKAVEETCSTLENKLQGIGQFQNTIREMFTNFTDLDDELDSMNPVGRDLETLRDQQGAIQNFIAQLQDLMNNTASAKETCKKMLETETSPDLLGLKRDLEALSKQSGKLMDRANGRKEQVQDILKHLEEFYTKLQTFSQTMGTAEEQEESQGPVGMETDVINQQLETFKVFQKEAIESLQTQLQELNWLGQGLIQNAPKGTSTKSLEHDLEEVNTRWNTLNKKVAERSAQLHEALLHCGRFQDALESLLSWLTDTEELVASQKPPSAEFKVVKAQIQEQRLLQRLLDDRRPTVELIKKEGVKVTELADSVDKEKIGREIECLGQRWDNLLKKAENRRKQLESILVVAQQFHETLEPLVEWLTATEKCLASSEPIGTQTSKLEEQISQHKALEEEIIDHGKSLYQAMSLGQALRTVSCVDDKELIQAKLDSTQSGYIELQERCRRKAELLQQALANARLFGEDEVALMNWLDEVHSRLRDVSVQDYTPAVLDKQHADQLALHEDIELRKQNVDQAMQNGLELLKQTTGDEVVVIQGKLDGIKTRYAEISTMSSSVLATLNKALSLATKTQHTHEELSSWLEKVESELAVFGAQEPVGEQLTQVQDRQKALMTEVQGRRPVLDTLNEVSSALLELVPWRAREGLDKLVTEDNERYRSASDAIAQHVDHTGAAILKSLQFEQAADTELAWLTEAERKLSSLGDIKLEPEQTTAQLQEQKSFSMDIMRHKDAVDDIVKTGDAIMSSKDKAEKQALKAKVQSLLEKYSAVSQLNSERCLQLERTHSLACQFWETYEELWPWLQETQANFTQLPHLAIEYEALRQQQEELRQLRELIAEHKPHIDKMNKTGPQLVELSPVQGEPIRDKYQATDKLYAQLKADVKHRAAALDEAISKSTQFHDKIDPMLESLERIVERLRQPPSISVEVEKIREQISENKAVNMDLEKLQPAYETLKQRGEELITRSEGADKDLSAKAVQDKLDQMVFLWNDIQALLEEREAKLLDVMDLAEKFWCDHCALIVTIKDTQDLLRELEEPGVDPSVVKQQQESVESYREEIDGLQEELNVVQNLGTELMTACGEPDKPVIKKSLDEVNVAWETLNKTWKERVERLEEAMQAAVQFQDGLQGMFDWVDIMESKLDSMSPVGTDLETVKQQIKELKEFKGEAYQLQIEMERLNHQAGLLLKKVLEEGDRVAIQEPINELKMLWDGLDEKLINRQHKLEGALLALGQFQHALDELLAWLTHTEDLLNEQKKTSGDPKAIEIELAKHHVLQNDVLAHKSTVEAVNKAGSDLMESSAGEEACGLQSKLENLNLRWRGILEKTEQRRQLLDSALLQAQGFHGEIEDMQQWLKDTERQLLASKAVGGLPDTAREQLNAHLELCGTVEVKEELYQNLLHRGQQLIALTPEGQDSTTEQDLRNLKDKWECVQTKVAERKVKLEEAFAMATDFHNSLQDFINWLTQAEQTLTMVSPASLILETILFQIDEHKVFVTEVNSHRDQIIELDKTGTHLKYFSQKQDVVLIKNLLLSVQSRWEKVVQRSVERGRLQDDARKRAKQFHESWTKLMEWLEESERALDSELEIANDPDKIKLQLAQHKEFQKALGGKHSVYDTTGRTGRALKDKTSLKDDNQKLDDMLCELRDKWDTVCGKSVERQNKLEEALLFSGQFTDALQALIDWLYKVEPQLAEDQPVHGDIDLVLNLIDSHKVFQKELGKRTGSVQALKRSARDLVENTHDDSSWVKVQMQELSTRWETVCALSVSKQTRLEQALCQAEEFHSTVHILLEWLAEAEQSLRFHGSLPDDEEALRSLIEQHKEFLKKLEEKRVALGKAISMGEAILAICHPDSITTVKHWNTIIKARFEEVTAWARQHDQRLSTALTELLATQELLESLLSWLQWAETTLTEKDKEPLPQEIEEVKALISEHQTFMEEMTRKQPDVDKVTKTHKRKATAEPLVQSQIPVLEKGRTCRKRSPTQNMYPATAQPQIETKNPRVNLLVSKWQQVWLLALDRRRKLNDALDRLEELKEFANFDFDVWRKRYMRWMNHKKSRVMDFFRRIDKDQDGKVTRQEFIEGILSSKFPTSRLEMSAVADIFDRDGDGYIDYYEFVAALHPNKDAYKPLTDADKIEDEVTRQVAKCKCPKRFQVEQIGANKYRFYLGNQFGDSQQLRLVRILRSTVMVRVGGGWMALDEFLVKNDPCRVHHHGSKMLRSESNSSITQSPIGWQLSHFLSLLHPSAKGRTNVELREKFILPEGTTQVMASFRYRGRRSRPSSRGASPNRSNSSHSCPAQHNPAAAFASKTPQHLTRNYDKPWLTNSKSATPLKSSDSFESQGSSNEGTPIQGSKLRLPGYLSGKGFQSGEEGTLINAAVLKARGQAIGSSKIPSRPGSKAGSRGSSRRGSDASDFDISDIQSVCSDMSETVTDSGRPTPRSASRQHGGKPSKIPTPQRRSTPTSKLAKTTKR</sequence>
<dbReference type="InterPro" id="IPR018159">
    <property type="entry name" value="Spectrin/alpha-actinin"/>
</dbReference>
<feature type="domain" description="SH3" evidence="41">
    <location>
        <begin position="1098"/>
        <end position="1155"/>
    </location>
</feature>
<feature type="compositionally biased region" description="Low complexity" evidence="40">
    <location>
        <begin position="5689"/>
        <end position="5700"/>
    </location>
</feature>
<evidence type="ECO:0000256" key="15">
    <source>
        <dbReference type="ARBA" id="ARBA00022723"/>
    </source>
</evidence>
<feature type="region of interest" description="Disordered" evidence="40">
    <location>
        <begin position="1702"/>
        <end position="1736"/>
    </location>
</feature>
<keyword evidence="8 38" id="KW-0728">SH3 domain</keyword>
<dbReference type="InterPro" id="IPR041615">
    <property type="entry name" value="Desmoplakin_SH3"/>
</dbReference>
<comment type="subcellular location">
    <subcellularLocation>
        <location evidence="1">Cell membrane</location>
        <topology evidence="1">Lipid-anchor</topology>
    </subcellularLocation>
    <subcellularLocation>
        <location evidence="5">Cell projection</location>
        <location evidence="5">Axon</location>
    </subcellularLocation>
    <subcellularLocation>
        <location evidence="7">Cytoplasm</location>
        <location evidence="7">Cell cortex</location>
    </subcellularLocation>
    <subcellularLocation>
        <location evidence="6">Cytoplasm</location>
        <location evidence="6">Cytoskeleton</location>
        <location evidence="6">Stress fiber</location>
    </subcellularLocation>
    <subcellularLocation>
        <location evidence="33">Cytoplasm</location>
        <location evidence="33">Myofibril</location>
        <location evidence="33">Sarcomere</location>
        <location evidence="33">H zone</location>
    </subcellularLocation>
    <subcellularLocation>
        <location evidence="2">Cytoplasm</location>
        <location evidence="2">Myofibril</location>
        <location evidence="2">Sarcomere</location>
        <location evidence="2">Z line</location>
    </subcellularLocation>
    <subcellularLocation>
        <location evidence="4">Endoplasmic reticulum membrane</location>
        <topology evidence="4">Single-pass membrane protein</topology>
    </subcellularLocation>
    <subcellularLocation>
        <location evidence="3">Nucleus envelope</location>
    </subcellularLocation>
</comment>
<keyword evidence="18" id="KW-0256">Endoplasmic reticulum</keyword>
<evidence type="ECO:0000256" key="27">
    <source>
        <dbReference type="ARBA" id="ARBA00023242"/>
    </source>
</evidence>
<dbReference type="Pfam" id="PF18373">
    <property type="entry name" value="Spectrin_2"/>
    <property type="match status" value="1"/>
</dbReference>
<dbReference type="PROSITE" id="PS50002">
    <property type="entry name" value="SH3"/>
    <property type="match status" value="1"/>
</dbReference>
<dbReference type="CDD" id="cd00051">
    <property type="entry name" value="EFh"/>
    <property type="match status" value="1"/>
</dbReference>
<evidence type="ECO:0000256" key="39">
    <source>
        <dbReference type="SAM" id="Coils"/>
    </source>
</evidence>
<keyword evidence="23" id="KW-0564">Palmitate</keyword>
<dbReference type="InterPro" id="IPR001452">
    <property type="entry name" value="SH3_domain"/>
</dbReference>
<evidence type="ECO:0000256" key="1">
    <source>
        <dbReference type="ARBA" id="ARBA00004193"/>
    </source>
</evidence>
<evidence type="ECO:0000256" key="3">
    <source>
        <dbReference type="ARBA" id="ARBA00004259"/>
    </source>
</evidence>
<dbReference type="PROSITE" id="PS00020">
    <property type="entry name" value="ACTININ_2"/>
    <property type="match status" value="1"/>
</dbReference>
<dbReference type="Gene3D" id="1.10.238.10">
    <property type="entry name" value="EF-hand"/>
    <property type="match status" value="1"/>
</dbReference>
<evidence type="ECO:0000256" key="19">
    <source>
        <dbReference type="ARBA" id="ARBA00022837"/>
    </source>
</evidence>
<dbReference type="GO" id="GO:0003779">
    <property type="term" value="F:actin binding"/>
    <property type="evidence" value="ECO:0007669"/>
    <property type="project" value="UniProtKB-KW"/>
</dbReference>
<dbReference type="InterPro" id="IPR041573">
    <property type="entry name" value="Desmoplakin_Spectrin-like"/>
</dbReference>
<keyword evidence="11" id="KW-1017">Isopeptide bond</keyword>
<feature type="coiled-coil region" evidence="39">
    <location>
        <begin position="1657"/>
        <end position="1684"/>
    </location>
</feature>
<dbReference type="GO" id="GO:0005925">
    <property type="term" value="C:focal adhesion"/>
    <property type="evidence" value="ECO:0007669"/>
    <property type="project" value="TreeGrafter"/>
</dbReference>
<feature type="compositionally biased region" description="Polar residues" evidence="40">
    <location>
        <begin position="5715"/>
        <end position="5740"/>
    </location>
</feature>
<dbReference type="FunFam" id="1.20.58.60:FF:000025">
    <property type="entry name" value="microtubule-actin cross-linking factor 1"/>
    <property type="match status" value="1"/>
</dbReference>
<dbReference type="Gene3D" id="1.20.58.1060">
    <property type="match status" value="1"/>
</dbReference>
<dbReference type="InterPro" id="IPR049538">
    <property type="entry name" value="PCN-like_spectrin-like_rpt"/>
</dbReference>
<dbReference type="GO" id="GO:0007155">
    <property type="term" value="P:cell adhesion"/>
    <property type="evidence" value="ECO:0007669"/>
    <property type="project" value="UniProtKB-KW"/>
</dbReference>
<feature type="compositionally biased region" description="Basic and acidic residues" evidence="40">
    <location>
        <begin position="1713"/>
        <end position="1736"/>
    </location>
</feature>
<feature type="coiled-coil region" evidence="39">
    <location>
        <begin position="4348"/>
        <end position="4375"/>
    </location>
</feature>
<feature type="coiled-coil region" evidence="39">
    <location>
        <begin position="3198"/>
        <end position="3279"/>
    </location>
</feature>
<keyword evidence="24" id="KW-0514">Muscle protein</keyword>
<evidence type="ECO:0000256" key="20">
    <source>
        <dbReference type="ARBA" id="ARBA00022843"/>
    </source>
</evidence>
<dbReference type="SUPFAM" id="SSF143575">
    <property type="entry name" value="GAS2 domain-like"/>
    <property type="match status" value="1"/>
</dbReference>
<feature type="compositionally biased region" description="Polar residues" evidence="40">
    <location>
        <begin position="1955"/>
        <end position="1966"/>
    </location>
</feature>
<keyword evidence="12" id="KW-0597">Phosphoprotein</keyword>
<evidence type="ECO:0000256" key="34">
    <source>
        <dbReference type="ARBA" id="ARBA00072808"/>
    </source>
</evidence>
<feature type="domain" description="Calponin-homology (CH)" evidence="42">
    <location>
        <begin position="361"/>
        <end position="465"/>
    </location>
</feature>
<feature type="compositionally biased region" description="Basic residues" evidence="40">
    <location>
        <begin position="77"/>
        <end position="86"/>
    </location>
</feature>
<dbReference type="GO" id="GO:0045104">
    <property type="term" value="P:intermediate filament cytoskeleton organization"/>
    <property type="evidence" value="ECO:0007669"/>
    <property type="project" value="InterPro"/>
</dbReference>
<dbReference type="FunFam" id="1.20.58.60:FF:000001">
    <property type="entry name" value="Microtubule-actin cross-linking factor 1"/>
    <property type="match status" value="4"/>
</dbReference>
<dbReference type="GO" id="GO:0031581">
    <property type="term" value="P:hemidesmosome assembly"/>
    <property type="evidence" value="ECO:0007669"/>
    <property type="project" value="TreeGrafter"/>
</dbReference>
<accession>A0A8T2LZ29</accession>
<dbReference type="InterPro" id="IPR003108">
    <property type="entry name" value="GAR_dom"/>
</dbReference>
<keyword evidence="16" id="KW-0677">Repeat</keyword>
<dbReference type="SMART" id="SM00150">
    <property type="entry name" value="SPEC"/>
    <property type="match status" value="33"/>
</dbReference>
<dbReference type="Pfam" id="PF00435">
    <property type="entry name" value="Spectrin"/>
    <property type="match status" value="20"/>
</dbReference>
<feature type="coiled-coil region" evidence="39">
    <location>
        <begin position="2408"/>
        <end position="2544"/>
    </location>
</feature>
<comment type="caution">
    <text evidence="45">The sequence shown here is derived from an EMBL/GenBank/DDBJ whole genome shotgun (WGS) entry which is preliminary data.</text>
</comment>
<dbReference type="CDD" id="cd00176">
    <property type="entry name" value="SPEC"/>
    <property type="match status" value="17"/>
</dbReference>
<evidence type="ECO:0000259" key="43">
    <source>
        <dbReference type="PROSITE" id="PS50222"/>
    </source>
</evidence>
<feature type="region of interest" description="Disordered" evidence="40">
    <location>
        <begin position="1949"/>
        <end position="2003"/>
    </location>
</feature>
<dbReference type="PANTHER" id="PTHR23169:SF24">
    <property type="entry name" value="DYSTONIN"/>
    <property type="match status" value="1"/>
</dbReference>
<dbReference type="InterPro" id="IPR001589">
    <property type="entry name" value="Actinin_actin-bd_CS"/>
</dbReference>
<dbReference type="FunFam" id="1.20.58.60:FF:000012">
    <property type="entry name" value="Microtubule-actin cross-linking factor 1"/>
    <property type="match status" value="1"/>
</dbReference>
<dbReference type="InterPro" id="IPR018247">
    <property type="entry name" value="EF_Hand_1_Ca_BS"/>
</dbReference>
<feature type="coiled-coil region" evidence="39">
    <location>
        <begin position="3362"/>
        <end position="3389"/>
    </location>
</feature>
<evidence type="ECO:0000256" key="14">
    <source>
        <dbReference type="ARBA" id="ARBA00022701"/>
    </source>
</evidence>
<feature type="coiled-coil region" evidence="39">
    <location>
        <begin position="2931"/>
        <end position="2961"/>
    </location>
</feature>
<dbReference type="Proteomes" id="UP000752171">
    <property type="component" value="Unassembled WGS sequence"/>
</dbReference>
<dbReference type="InterPro" id="IPR011992">
    <property type="entry name" value="EF-hand-dom_pair"/>
</dbReference>
<dbReference type="SUPFAM" id="SSF46966">
    <property type="entry name" value="Spectrin repeat"/>
    <property type="match status" value="26"/>
</dbReference>
<proteinExistence type="predicted"/>
<dbReference type="FunFam" id="1.20.58.60:FF:000009">
    <property type="entry name" value="dystonin isoform X1"/>
    <property type="match status" value="1"/>
</dbReference>
<keyword evidence="25" id="KW-0009">Actin-binding</keyword>
<dbReference type="GO" id="GO:0000226">
    <property type="term" value="P:microtubule cytoskeleton organization"/>
    <property type="evidence" value="ECO:0007669"/>
    <property type="project" value="UniProtKB-ARBA"/>
</dbReference>
<dbReference type="GO" id="GO:0005198">
    <property type="term" value="F:structural molecule activity"/>
    <property type="evidence" value="ECO:0007669"/>
    <property type="project" value="TreeGrafter"/>
</dbReference>
<comment type="function">
    <text evidence="31">Plays a structural role in the assembly of hemidesmosomes of epithelial cells; anchors keratin-containing intermediate filaments to the inner plaque of hemidesmosomes. Required for the regulation of keratinocyte polarity and motility; mediates integrin ITGB4 regulation of RAC1 activity.</text>
</comment>
<dbReference type="EMBL" id="JAICCE010000007">
    <property type="protein sequence ID" value="KAG9275052.1"/>
    <property type="molecule type" value="Genomic_DNA"/>
</dbReference>
<name>A0A8T2LZ29_ASTMX</name>
<dbReference type="FunFam" id="1.20.58.60:FF:000010">
    <property type="entry name" value="plectin isoform X2"/>
    <property type="match status" value="1"/>
</dbReference>
<dbReference type="GO" id="GO:0005635">
    <property type="term" value="C:nuclear envelope"/>
    <property type="evidence" value="ECO:0007669"/>
    <property type="project" value="UniProtKB-SubCell"/>
</dbReference>
<dbReference type="GO" id="GO:0042803">
    <property type="term" value="F:protein homodimerization activity"/>
    <property type="evidence" value="ECO:0007669"/>
    <property type="project" value="UniProtKB-ARBA"/>
</dbReference>
<feature type="coiled-coil region" evidence="39">
    <location>
        <begin position="1879"/>
        <end position="1906"/>
    </location>
</feature>
<dbReference type="Gene3D" id="1.20.58.60">
    <property type="match status" value="30"/>
</dbReference>
<dbReference type="PROSITE" id="PS50021">
    <property type="entry name" value="CH"/>
    <property type="match status" value="2"/>
</dbReference>
<dbReference type="FunFam" id="1.20.58.60:FF:000016">
    <property type="entry name" value="Microtubule-actin cross-linking factor 1"/>
    <property type="match status" value="1"/>
</dbReference>
<dbReference type="GO" id="GO:0005874">
    <property type="term" value="C:microtubule"/>
    <property type="evidence" value="ECO:0007669"/>
    <property type="project" value="UniProtKB-KW"/>
</dbReference>
<dbReference type="PROSITE" id="PS51460">
    <property type="entry name" value="GAR"/>
    <property type="match status" value="1"/>
</dbReference>
<dbReference type="InterPro" id="IPR036534">
    <property type="entry name" value="GAR_dom_sf"/>
</dbReference>
<dbReference type="Pfam" id="PF17902">
    <property type="entry name" value="SH3_10"/>
    <property type="match status" value="1"/>
</dbReference>
<evidence type="ECO:0000259" key="44">
    <source>
        <dbReference type="PROSITE" id="PS51460"/>
    </source>
</evidence>
<gene>
    <name evidence="45" type="primary">MACF1</name>
    <name evidence="45" type="ORF">AMEX_G9527</name>
</gene>
<dbReference type="FunFam" id="2.30.30.40:FF:000011">
    <property type="entry name" value="Microtubule-actin cross-linking factor 1"/>
    <property type="match status" value="1"/>
</dbReference>
<feature type="region of interest" description="Disordered" evidence="40">
    <location>
        <begin position="5683"/>
        <end position="5768"/>
    </location>
</feature>
<feature type="region of interest" description="Disordered" evidence="40">
    <location>
        <begin position="77"/>
        <end position="113"/>
    </location>
</feature>
<dbReference type="FunFam" id="1.20.58.60:FF:000031">
    <property type="entry name" value="Microtubule-actin cross-linking factor 1"/>
    <property type="match status" value="1"/>
</dbReference>
<dbReference type="SUPFAM" id="SSF47576">
    <property type="entry name" value="Calponin-homology domain, CH-domain"/>
    <property type="match status" value="1"/>
</dbReference>
<dbReference type="FunFam" id="1.20.58.60:FF:000027">
    <property type="entry name" value="Microtubule-actin cross-linking factor 1"/>
    <property type="match status" value="1"/>
</dbReference>
<dbReference type="GO" id="GO:0005938">
    <property type="term" value="C:cell cortex"/>
    <property type="evidence" value="ECO:0007669"/>
    <property type="project" value="UniProtKB-SubCell"/>
</dbReference>
<dbReference type="FunFam" id="3.30.920.20:FF:000002">
    <property type="entry name" value="dystonin isoform X1"/>
    <property type="match status" value="1"/>
</dbReference>
<keyword evidence="27" id="KW-0539">Nucleus</keyword>
<evidence type="ECO:0000256" key="12">
    <source>
        <dbReference type="ARBA" id="ARBA00022553"/>
    </source>
</evidence>
<keyword evidence="39" id="KW-0175">Coiled coil</keyword>
<dbReference type="Pfam" id="PF13499">
    <property type="entry name" value="EF-hand_7"/>
    <property type="match status" value="1"/>
</dbReference>
<feature type="coiled-coil region" evidence="39">
    <location>
        <begin position="3633"/>
        <end position="3660"/>
    </location>
</feature>
<keyword evidence="17" id="KW-0403">Intermediate filament</keyword>
<dbReference type="Gene3D" id="1.10.418.10">
    <property type="entry name" value="Calponin-like domain"/>
    <property type="match status" value="2"/>
</dbReference>
<evidence type="ECO:0000256" key="31">
    <source>
        <dbReference type="ARBA" id="ARBA00055817"/>
    </source>
</evidence>
<dbReference type="FunFam" id="1.10.238.10:FF:000013">
    <property type="entry name" value="Microtubule-actin cross-linking factor 1"/>
    <property type="match status" value="1"/>
</dbReference>
<dbReference type="SMART" id="SM00033">
    <property type="entry name" value="CH"/>
    <property type="match status" value="2"/>
</dbReference>
<keyword evidence="13" id="KW-0812">Transmembrane</keyword>
<keyword evidence="15" id="KW-0479">Metal-binding</keyword>
<dbReference type="InterPro" id="IPR043197">
    <property type="entry name" value="Plakin"/>
</dbReference>
<dbReference type="GO" id="GO:0005886">
    <property type="term" value="C:plasma membrane"/>
    <property type="evidence" value="ECO:0007669"/>
    <property type="project" value="UniProtKB-SubCell"/>
</dbReference>
<dbReference type="FunFam" id="1.20.58.60:FF:000093">
    <property type="entry name" value="dystonin isoform X1"/>
    <property type="match status" value="1"/>
</dbReference>
<comment type="function">
    <text evidence="32">Required for bundling actin filaments around the nucleus.</text>
</comment>
<dbReference type="PROSITE" id="PS50222">
    <property type="entry name" value="EF_HAND_2"/>
    <property type="match status" value="2"/>
</dbReference>
<evidence type="ECO:0000256" key="23">
    <source>
        <dbReference type="ARBA" id="ARBA00023139"/>
    </source>
</evidence>
<dbReference type="SMART" id="SM00243">
    <property type="entry name" value="GAS2"/>
    <property type="match status" value="1"/>
</dbReference>
<dbReference type="FunFam" id="1.10.418.10:FF:000002">
    <property type="entry name" value="Microtubule-actin cross-linking factor 1"/>
    <property type="match status" value="1"/>
</dbReference>
<evidence type="ECO:0000256" key="26">
    <source>
        <dbReference type="ARBA" id="ARBA00023212"/>
    </source>
</evidence>
<evidence type="ECO:0000256" key="21">
    <source>
        <dbReference type="ARBA" id="ARBA00022889"/>
    </source>
</evidence>
<keyword evidence="21" id="KW-0130">Cell adhesion</keyword>
<keyword evidence="10" id="KW-0963">Cytoplasm</keyword>
<keyword evidence="22" id="KW-0472">Membrane</keyword>
<dbReference type="FunFam" id="1.20.58.60:FF:000008">
    <property type="entry name" value="microtubule-actin cross-linking factor 1"/>
    <property type="match status" value="2"/>
</dbReference>
<evidence type="ECO:0000313" key="45">
    <source>
        <dbReference type="EMBL" id="KAG9275052.1"/>
    </source>
</evidence>
<keyword evidence="9" id="KW-1003">Cell membrane</keyword>
<keyword evidence="19" id="KW-0106">Calcium</keyword>
<dbReference type="Pfam" id="PF21019">
    <property type="entry name" value="Spectrin_3"/>
    <property type="match status" value="1"/>
</dbReference>
<dbReference type="GO" id="GO:0005509">
    <property type="term" value="F:calcium ion binding"/>
    <property type="evidence" value="ECO:0007669"/>
    <property type="project" value="InterPro"/>
</dbReference>
<dbReference type="GO" id="GO:0031673">
    <property type="term" value="C:H zone"/>
    <property type="evidence" value="ECO:0007669"/>
    <property type="project" value="UniProtKB-SubCell"/>
</dbReference>
<evidence type="ECO:0000256" key="4">
    <source>
        <dbReference type="ARBA" id="ARBA00004389"/>
    </source>
</evidence>
<evidence type="ECO:0000256" key="37">
    <source>
        <dbReference type="ARBA" id="ARBA00077918"/>
    </source>
</evidence>
<evidence type="ECO:0000256" key="40">
    <source>
        <dbReference type="SAM" id="MobiDB-lite"/>
    </source>
</evidence>
<evidence type="ECO:0000256" key="8">
    <source>
        <dbReference type="ARBA" id="ARBA00022443"/>
    </source>
</evidence>
<dbReference type="SUPFAM" id="SSF47473">
    <property type="entry name" value="EF-hand"/>
    <property type="match status" value="1"/>
</dbReference>
<feature type="domain" description="EF-hand" evidence="43">
    <location>
        <begin position="5351"/>
        <end position="5386"/>
    </location>
</feature>
<evidence type="ECO:0000313" key="46">
    <source>
        <dbReference type="Proteomes" id="UP000752171"/>
    </source>
</evidence>
<dbReference type="Gene3D" id="3.30.920.20">
    <property type="entry name" value="Gas2-like domain"/>
    <property type="match status" value="1"/>
</dbReference>
<feature type="compositionally biased region" description="Polar residues" evidence="40">
    <location>
        <begin position="5619"/>
        <end position="5647"/>
    </location>
</feature>
<dbReference type="GO" id="GO:0005789">
    <property type="term" value="C:endoplasmic reticulum membrane"/>
    <property type="evidence" value="ECO:0007669"/>
    <property type="project" value="UniProtKB-SubCell"/>
</dbReference>
<keyword evidence="20" id="KW-0832">Ubl conjugation</keyword>
<evidence type="ECO:0000259" key="42">
    <source>
        <dbReference type="PROSITE" id="PS50021"/>
    </source>
</evidence>
<dbReference type="Pfam" id="PF00307">
    <property type="entry name" value="CH"/>
    <property type="match status" value="2"/>
</dbReference>
<dbReference type="PANTHER" id="PTHR23169">
    <property type="entry name" value="ENVOPLAKIN"/>
    <property type="match status" value="1"/>
</dbReference>
<evidence type="ECO:0000256" key="16">
    <source>
        <dbReference type="ARBA" id="ARBA00022737"/>
    </source>
</evidence>
<feature type="region of interest" description="Disordered" evidence="40">
    <location>
        <begin position="5565"/>
        <end position="5652"/>
    </location>
</feature>
<evidence type="ECO:0000259" key="41">
    <source>
        <dbReference type="PROSITE" id="PS50002"/>
    </source>
</evidence>
<dbReference type="Pfam" id="PF02187">
    <property type="entry name" value="GAS2"/>
    <property type="match status" value="1"/>
</dbReference>
<feature type="coiled-coil region" evidence="39">
    <location>
        <begin position="2050"/>
        <end position="2091"/>
    </location>
</feature>
<dbReference type="GO" id="GO:0030018">
    <property type="term" value="C:Z disc"/>
    <property type="evidence" value="ECO:0007669"/>
    <property type="project" value="UniProtKB-SubCell"/>
</dbReference>
<dbReference type="GO" id="GO:0008017">
    <property type="term" value="F:microtubule binding"/>
    <property type="evidence" value="ECO:0007669"/>
    <property type="project" value="InterPro"/>
</dbReference>
<evidence type="ECO:0000256" key="2">
    <source>
        <dbReference type="ARBA" id="ARBA00004216"/>
    </source>
</evidence>
<organism evidence="45 46">
    <name type="scientific">Astyanax mexicanus</name>
    <name type="common">Blind cave fish</name>
    <name type="synonym">Astyanax fasciatus mexicanus</name>
    <dbReference type="NCBI Taxonomy" id="7994"/>
    <lineage>
        <taxon>Eukaryota</taxon>
        <taxon>Metazoa</taxon>
        <taxon>Chordata</taxon>
        <taxon>Craniata</taxon>
        <taxon>Vertebrata</taxon>
        <taxon>Euteleostomi</taxon>
        <taxon>Actinopterygii</taxon>
        <taxon>Neopterygii</taxon>
        <taxon>Teleostei</taxon>
        <taxon>Ostariophysi</taxon>
        <taxon>Characiformes</taxon>
        <taxon>Characoidei</taxon>
        <taxon>Acestrorhamphidae</taxon>
        <taxon>Acestrorhamphinae</taxon>
        <taxon>Astyanax</taxon>
    </lineage>
</organism>
<evidence type="ECO:0000256" key="6">
    <source>
        <dbReference type="ARBA" id="ARBA00004529"/>
    </source>
</evidence>
<evidence type="ECO:0000256" key="29">
    <source>
        <dbReference type="ARBA" id="ARBA00023288"/>
    </source>
</evidence>
<dbReference type="GO" id="GO:0001725">
    <property type="term" value="C:stress fiber"/>
    <property type="evidence" value="ECO:0007669"/>
    <property type="project" value="UniProtKB-SubCell"/>
</dbReference>
<dbReference type="PROSITE" id="PS00018">
    <property type="entry name" value="EF_HAND_1"/>
    <property type="match status" value="2"/>
</dbReference>
<dbReference type="InterPro" id="IPR002048">
    <property type="entry name" value="EF_hand_dom"/>
</dbReference>
<evidence type="ECO:0000256" key="9">
    <source>
        <dbReference type="ARBA" id="ARBA00022475"/>
    </source>
</evidence>
<feature type="coiled-coil region" evidence="39">
    <location>
        <begin position="2706"/>
        <end position="2740"/>
    </location>
</feature>
<feature type="compositionally biased region" description="Low complexity" evidence="40">
    <location>
        <begin position="5577"/>
        <end position="5589"/>
    </location>
</feature>
<dbReference type="Pfam" id="PF21097">
    <property type="entry name" value="SR_plectin_7"/>
    <property type="match status" value="1"/>
</dbReference>
<dbReference type="InterPro" id="IPR036872">
    <property type="entry name" value="CH_dom_sf"/>
</dbReference>
<evidence type="ECO:0000256" key="13">
    <source>
        <dbReference type="ARBA" id="ARBA00022692"/>
    </source>
</evidence>
<dbReference type="GO" id="GO:0005882">
    <property type="term" value="C:intermediate filament"/>
    <property type="evidence" value="ECO:0007669"/>
    <property type="project" value="UniProtKB-KW"/>
</dbReference>
<feature type="region of interest" description="Disordered" evidence="40">
    <location>
        <begin position="125"/>
        <end position="189"/>
    </location>
</feature>
<reference evidence="45 46" key="1">
    <citation type="submission" date="2021-07" db="EMBL/GenBank/DDBJ databases">
        <authorList>
            <person name="Imarazene B."/>
            <person name="Zahm M."/>
            <person name="Klopp C."/>
            <person name="Cabau C."/>
            <person name="Beille S."/>
            <person name="Jouanno E."/>
            <person name="Castinel A."/>
            <person name="Lluch J."/>
            <person name="Gil L."/>
            <person name="Kuchtly C."/>
            <person name="Lopez Roques C."/>
            <person name="Donnadieu C."/>
            <person name="Parrinello H."/>
            <person name="Journot L."/>
            <person name="Du K."/>
            <person name="Schartl M."/>
            <person name="Retaux S."/>
            <person name="Guiguen Y."/>
        </authorList>
    </citation>
    <scope>NUCLEOTIDE SEQUENCE [LARGE SCALE GENOMIC DNA]</scope>
    <source>
        <strain evidence="45">Pach_M1</strain>
        <tissue evidence="45">Testis</tissue>
    </source>
</reference>
<evidence type="ECO:0000256" key="28">
    <source>
        <dbReference type="ARBA" id="ARBA00023273"/>
    </source>
</evidence>
<evidence type="ECO:0000256" key="32">
    <source>
        <dbReference type="ARBA" id="ARBA00057123"/>
    </source>
</evidence>
<feature type="domain" description="GAR" evidence="44">
    <location>
        <begin position="5427"/>
        <end position="5505"/>
    </location>
</feature>
<dbReference type="InterPro" id="IPR001715">
    <property type="entry name" value="CH_dom"/>
</dbReference>
<keyword evidence="29" id="KW-0449">Lipoprotein</keyword>
<feature type="coiled-coil region" evidence="39">
    <location>
        <begin position="1310"/>
        <end position="1347"/>
    </location>
</feature>
<dbReference type="GO" id="GO:0042060">
    <property type="term" value="P:wound healing"/>
    <property type="evidence" value="ECO:0007669"/>
    <property type="project" value="TreeGrafter"/>
</dbReference>